<dbReference type="Proteomes" id="UP000036313">
    <property type="component" value="Unassembled WGS sequence"/>
</dbReference>
<protein>
    <recommendedName>
        <fullName evidence="3">ESX-1 secretion-associated protein</fullName>
    </recommendedName>
</protein>
<dbReference type="AlphaFoldDB" id="A0A0J6WDH2"/>
<evidence type="ECO:0000313" key="1">
    <source>
        <dbReference type="EMBL" id="KMO80559.1"/>
    </source>
</evidence>
<sequence>MFARLSVDALSVDTEAVRAYGRTSDAHGALLRGAAAHLTGAASGATDYGPVGTRFLAALHRAAEEDAGALTALGAALAGAHAAAGAAAQSYDAADADAARRIPLG</sequence>
<dbReference type="RefSeq" id="WP_236693922.1">
    <property type="nucleotide sequence ID" value="NZ_JYNU01000005.1"/>
</dbReference>
<dbReference type="InterPro" id="IPR022536">
    <property type="entry name" value="EspC"/>
</dbReference>
<dbReference type="EMBL" id="JYNU01000005">
    <property type="protein sequence ID" value="KMO80559.1"/>
    <property type="molecule type" value="Genomic_DNA"/>
</dbReference>
<comment type="caution">
    <text evidence="1">The sequence shown here is derived from an EMBL/GenBank/DDBJ whole genome shotgun (WGS) entry which is preliminary data.</text>
</comment>
<proteinExistence type="predicted"/>
<evidence type="ECO:0000313" key="2">
    <source>
        <dbReference type="Proteomes" id="UP000036313"/>
    </source>
</evidence>
<reference evidence="1 2" key="1">
    <citation type="journal article" date="2015" name="Genome Biol. Evol.">
        <title>Characterization of Three Mycobacterium spp. with Potential Use in Bioremediation by Genome Sequencing and Comparative Genomics.</title>
        <authorList>
            <person name="Das S."/>
            <person name="Pettersson B.M."/>
            <person name="Behra P.R."/>
            <person name="Ramesh M."/>
            <person name="Dasgupta S."/>
            <person name="Bhattacharya A."/>
            <person name="Kirsebom L.A."/>
        </authorList>
    </citation>
    <scope>NUCLEOTIDE SEQUENCE [LARGE SCALE GENOMIC DNA]</scope>
    <source>
        <strain evidence="1 2">DSM 44075</strain>
    </source>
</reference>
<dbReference type="PATRIC" id="fig|1807.14.peg.1029"/>
<gene>
    <name evidence="1" type="ORF">MOBUDSM44075_01023</name>
</gene>
<accession>A0A0J6WDH2</accession>
<organism evidence="1 2">
    <name type="scientific">Mycolicibacterium obuense</name>
    <dbReference type="NCBI Taxonomy" id="1807"/>
    <lineage>
        <taxon>Bacteria</taxon>
        <taxon>Bacillati</taxon>
        <taxon>Actinomycetota</taxon>
        <taxon>Actinomycetes</taxon>
        <taxon>Mycobacteriales</taxon>
        <taxon>Mycobacteriaceae</taxon>
        <taxon>Mycolicibacterium</taxon>
    </lineage>
</organism>
<evidence type="ECO:0008006" key="3">
    <source>
        <dbReference type="Google" id="ProtNLM"/>
    </source>
</evidence>
<name>A0A0J6WDH2_9MYCO</name>
<dbReference type="GO" id="GO:0009306">
    <property type="term" value="P:protein secretion"/>
    <property type="evidence" value="ECO:0007669"/>
    <property type="project" value="InterPro"/>
</dbReference>
<dbReference type="Pfam" id="PF10824">
    <property type="entry name" value="T7SS_ESX_EspC"/>
    <property type="match status" value="1"/>
</dbReference>